<organism evidence="2 3">
    <name type="scientific">Flammeovirga pacifica</name>
    <dbReference type="NCBI Taxonomy" id="915059"/>
    <lineage>
        <taxon>Bacteria</taxon>
        <taxon>Pseudomonadati</taxon>
        <taxon>Bacteroidota</taxon>
        <taxon>Cytophagia</taxon>
        <taxon>Cytophagales</taxon>
        <taxon>Flammeovirgaceae</taxon>
        <taxon>Flammeovirga</taxon>
    </lineage>
</organism>
<evidence type="ECO:0000313" key="2">
    <source>
        <dbReference type="EMBL" id="OHX68197.1"/>
    </source>
</evidence>
<dbReference type="PANTHER" id="PTHR30267">
    <property type="entry name" value="PROTEIN KINASE PRKA"/>
    <property type="match status" value="1"/>
</dbReference>
<dbReference type="Pfam" id="PF08298">
    <property type="entry name" value="AAA_PrkA"/>
    <property type="match status" value="1"/>
</dbReference>
<evidence type="ECO:0000259" key="1">
    <source>
        <dbReference type="SMART" id="SM00763"/>
    </source>
</evidence>
<dbReference type="EMBL" id="JRYR02000001">
    <property type="protein sequence ID" value="OHX68197.1"/>
    <property type="molecule type" value="Genomic_DNA"/>
</dbReference>
<accession>A0A1S1Z4P6</accession>
<dbReference type="InterPro" id="IPR013153">
    <property type="entry name" value="Prk_AAA"/>
</dbReference>
<dbReference type="RefSeq" id="WP_044223423.1">
    <property type="nucleotide sequence ID" value="NZ_JRYR02000001.1"/>
</dbReference>
<dbReference type="Proteomes" id="UP000179797">
    <property type="component" value="Unassembled WGS sequence"/>
</dbReference>
<keyword evidence="2" id="KW-0808">Transferase</keyword>
<proteinExistence type="predicted"/>
<feature type="domain" description="PrkA AAA" evidence="1">
    <location>
        <begin position="28"/>
        <end position="386"/>
    </location>
</feature>
<dbReference type="SMART" id="SM00763">
    <property type="entry name" value="AAA_PrkA"/>
    <property type="match status" value="1"/>
</dbReference>
<dbReference type="PANTHER" id="PTHR30267:SF2">
    <property type="entry name" value="PROTEIN PRKA"/>
    <property type="match status" value="1"/>
</dbReference>
<dbReference type="InterPro" id="IPR010650">
    <property type="entry name" value="PrkA_C"/>
</dbReference>
<gene>
    <name evidence="2" type="ORF">NH26_18510</name>
</gene>
<dbReference type="Gene3D" id="3.40.50.300">
    <property type="entry name" value="P-loop containing nucleotide triphosphate hydrolases"/>
    <property type="match status" value="1"/>
</dbReference>
<dbReference type="STRING" id="915059.NH26_18510"/>
<dbReference type="SUPFAM" id="SSF52540">
    <property type="entry name" value="P-loop containing nucleoside triphosphate hydrolases"/>
    <property type="match status" value="1"/>
</dbReference>
<dbReference type="Pfam" id="PF06798">
    <property type="entry name" value="PrkA"/>
    <property type="match status" value="1"/>
</dbReference>
<comment type="caution">
    <text evidence="2">The sequence shown here is derived from an EMBL/GenBank/DDBJ whole genome shotgun (WGS) entry which is preliminary data.</text>
</comment>
<keyword evidence="3" id="KW-1185">Reference proteome</keyword>
<keyword evidence="2" id="KW-0418">Kinase</keyword>
<dbReference type="AlphaFoldDB" id="A0A1S1Z4P6"/>
<reference evidence="2 3" key="1">
    <citation type="journal article" date="2012" name="Int. J. Syst. Evol. Microbiol.">
        <title>Flammeovirga pacifica sp. nov., isolated from deep-sea sediment.</title>
        <authorList>
            <person name="Xu H."/>
            <person name="Fu Y."/>
            <person name="Yang N."/>
            <person name="Ding Z."/>
            <person name="Lai Q."/>
            <person name="Zeng R."/>
        </authorList>
    </citation>
    <scope>NUCLEOTIDE SEQUENCE [LARGE SCALE GENOMIC DNA]</scope>
    <source>
        <strain evidence="3">DSM 24597 / LMG 26175 / WPAGA1</strain>
    </source>
</reference>
<dbReference type="OrthoDB" id="9761914at2"/>
<name>A0A1S1Z4P6_FLAPC</name>
<dbReference type="InterPro" id="IPR027417">
    <property type="entry name" value="P-loop_NTPase"/>
</dbReference>
<protein>
    <submittedName>
        <fullName evidence="2">Serine protein kinase</fullName>
    </submittedName>
</protein>
<sequence>MNAANDQNEFKKLFDNFRKTKKAKEETLSFLDYLEEVQKNSDLADLAHKRMYKAITNDGLKLLDTEKDVRLRRIFGPHSKLKSFNFFKDEFFGIEKVLQKLVRYFHSASLKGEESRQVLFLVGPVGAGKSSLIEKLKSGLEQSTPFYYLEGSPMNTNPLCAIPPELREEMEGRLGIEIEGELDPVTQHILDHDYKGDFTKFKVIKRHFSIRKRQGVGMVPPVDPNNQDTSVLIGSEDISKLDRFSEDDPRVLTLNGAFNVGNRGLVEFIEVFKNEIEYLHVMLTATQEKRIPAPGKHGMIYFDGVILAHSNEAEWNRFKADHTNEAILDRIVKIEVPYVLEISEEIKIYQKIIGKSDFNAHIAPHSLEIASMFAILTRLKPTNKCDLLTKLKLYNGDEVTENGQSKRINVMELKDEVEDEGMSGISTRFIMKSLDNALSDTETNTIHPIAVLDALQNKLKEEPMPGDIKDHYMHILKDILYKEYLKMLEGDITKAFVHAYDEQAESLFQNYLDHVEAYVLKRKVTGNNNEEMDPDIKFLESIEQQIGISGTAADGFRQDVMSYVTHILRRNGQLQYTSYEPLKEAIEKKLMASVKDITRIILKEKTRDNSQKKKYGAMVAQMISMGYNEESVEAVLGFASNNLWKD</sequence>
<dbReference type="GO" id="GO:0004672">
    <property type="term" value="F:protein kinase activity"/>
    <property type="evidence" value="ECO:0007669"/>
    <property type="project" value="TreeGrafter"/>
</dbReference>
<evidence type="ECO:0000313" key="3">
    <source>
        <dbReference type="Proteomes" id="UP000179797"/>
    </source>
</evidence>